<dbReference type="Gene3D" id="3.90.640.10">
    <property type="entry name" value="Actin, Chain A, domain 4"/>
    <property type="match status" value="1"/>
</dbReference>
<dbReference type="SUPFAM" id="SSF53067">
    <property type="entry name" value="Actin-like ATPase domain"/>
    <property type="match status" value="2"/>
</dbReference>
<dbReference type="PROSITE" id="PS01036">
    <property type="entry name" value="HSP70_3"/>
    <property type="match status" value="1"/>
</dbReference>
<organism evidence="5 6">
    <name type="scientific">Candidatus Shapirobacteria bacterium CG03_land_8_20_14_0_80_35_14</name>
    <dbReference type="NCBI Taxonomy" id="1974878"/>
    <lineage>
        <taxon>Bacteria</taxon>
        <taxon>Candidatus Shapironibacteriota</taxon>
    </lineage>
</organism>
<dbReference type="InterPro" id="IPR018181">
    <property type="entry name" value="Heat_shock_70_CS"/>
</dbReference>
<dbReference type="Pfam" id="PF00012">
    <property type="entry name" value="HSP70"/>
    <property type="match status" value="1"/>
</dbReference>
<dbReference type="PRINTS" id="PR00301">
    <property type="entry name" value="HEATSHOCK70"/>
</dbReference>
<dbReference type="Proteomes" id="UP000229191">
    <property type="component" value="Unassembled WGS sequence"/>
</dbReference>
<accession>A0A2M7BQ25</accession>
<dbReference type="Gene3D" id="3.30.30.30">
    <property type="match status" value="1"/>
</dbReference>
<dbReference type="InterPro" id="IPR043129">
    <property type="entry name" value="ATPase_NBD"/>
</dbReference>
<dbReference type="GO" id="GO:0140662">
    <property type="term" value="F:ATP-dependent protein folding chaperone"/>
    <property type="evidence" value="ECO:0007669"/>
    <property type="project" value="InterPro"/>
</dbReference>
<dbReference type="GO" id="GO:0005524">
    <property type="term" value="F:ATP binding"/>
    <property type="evidence" value="ECO:0007669"/>
    <property type="project" value="UniProtKB-KW"/>
</dbReference>
<dbReference type="EMBL" id="PEVB01000054">
    <property type="protein sequence ID" value="PIV07564.1"/>
    <property type="molecule type" value="Genomic_DNA"/>
</dbReference>
<name>A0A2M7BQ25_9BACT</name>
<evidence type="ECO:0000256" key="3">
    <source>
        <dbReference type="ARBA" id="ARBA00022840"/>
    </source>
</evidence>
<dbReference type="FunFam" id="3.30.30.30:FF:000003">
    <property type="entry name" value="Heat shock protein 9"/>
    <property type="match status" value="1"/>
</dbReference>
<feature type="non-terminal residue" evidence="5">
    <location>
        <position position="356"/>
    </location>
</feature>
<dbReference type="Gene3D" id="3.30.420.40">
    <property type="match status" value="2"/>
</dbReference>
<comment type="similarity">
    <text evidence="1">Belongs to the heat shock protein 70 family.</text>
</comment>
<evidence type="ECO:0000256" key="4">
    <source>
        <dbReference type="ARBA" id="ARBA00023186"/>
    </source>
</evidence>
<dbReference type="PANTHER" id="PTHR19375">
    <property type="entry name" value="HEAT SHOCK PROTEIN 70KDA"/>
    <property type="match status" value="1"/>
</dbReference>
<keyword evidence="2" id="KW-0547">Nucleotide-binding</keyword>
<comment type="caution">
    <text evidence="5">The sequence shown here is derived from an EMBL/GenBank/DDBJ whole genome shotgun (WGS) entry which is preliminary data.</text>
</comment>
<proteinExistence type="inferred from homology"/>
<dbReference type="FunFam" id="3.30.420.40:FF:000004">
    <property type="entry name" value="Molecular chaperone DnaK"/>
    <property type="match status" value="1"/>
</dbReference>
<keyword evidence="4" id="KW-0143">Chaperone</keyword>
<dbReference type="CDD" id="cd10234">
    <property type="entry name" value="ASKHA_NBD_HSP70_DnaK-like"/>
    <property type="match status" value="1"/>
</dbReference>
<evidence type="ECO:0000313" key="6">
    <source>
        <dbReference type="Proteomes" id="UP000229191"/>
    </source>
</evidence>
<dbReference type="PROSITE" id="PS00329">
    <property type="entry name" value="HSP70_2"/>
    <property type="match status" value="1"/>
</dbReference>
<keyword evidence="3" id="KW-0067">ATP-binding</keyword>
<gene>
    <name evidence="5" type="primary">dnaK</name>
    <name evidence="5" type="ORF">COS53_01755</name>
</gene>
<evidence type="ECO:0000256" key="1">
    <source>
        <dbReference type="ARBA" id="ARBA00007381"/>
    </source>
</evidence>
<evidence type="ECO:0000256" key="2">
    <source>
        <dbReference type="ARBA" id="ARBA00022741"/>
    </source>
</evidence>
<dbReference type="AlphaFoldDB" id="A0A2M7BQ25"/>
<dbReference type="PROSITE" id="PS00297">
    <property type="entry name" value="HSP70_1"/>
    <property type="match status" value="1"/>
</dbReference>
<dbReference type="FunFam" id="3.90.640.10:FF:000003">
    <property type="entry name" value="Molecular chaperone DnaK"/>
    <property type="match status" value="1"/>
</dbReference>
<reference evidence="6" key="1">
    <citation type="submission" date="2017-09" db="EMBL/GenBank/DDBJ databases">
        <title>Depth-based differentiation of microbial function through sediment-hosted aquifers and enrichment of novel symbionts in the deep terrestrial subsurface.</title>
        <authorList>
            <person name="Probst A.J."/>
            <person name="Ladd B."/>
            <person name="Jarett J.K."/>
            <person name="Geller-Mcgrath D.E."/>
            <person name="Sieber C.M.K."/>
            <person name="Emerson J.B."/>
            <person name="Anantharaman K."/>
            <person name="Thomas B.C."/>
            <person name="Malmstrom R."/>
            <person name="Stieglmeier M."/>
            <person name="Klingl A."/>
            <person name="Woyke T."/>
            <person name="Ryan C.M."/>
            <person name="Banfield J.F."/>
        </authorList>
    </citation>
    <scope>NUCLEOTIDE SEQUENCE [LARGE SCALE GENOMIC DNA]</scope>
</reference>
<sequence>MSTTKIIGIDLGTTNSCVSVMEGGTPKVILSAEGRNIIPSIVQVTKKLVGDLAKRQMVLDPANTVSSVKRLMGRRFTDEEVKKTQKIVAYKIVSGKDGMAAIEIGGKVYSPQEISSMILQKCKTDAEKYLGEKIDRAVITVPAYFDDSQRQATKQAGEIAGLKVERIVNEPTASALAYGLDKKKKGMVAVYDLGGGTFDISILEIGDGVFEVKATNGDTFLGGDDFDHRLTDFLLDGFKKEHGVDLSKDPQALQRIREAAEKAKIELSSSAETEINLPFITQKDGSALHLTVKITRSEMEKLVDDLIQKTLPPVEKCLKDAKISKSDITDIVMVGGMTRMPKVLQVVKDFFGKEPN</sequence>
<dbReference type="InterPro" id="IPR013126">
    <property type="entry name" value="Hsp_70_fam"/>
</dbReference>
<dbReference type="FunFam" id="3.30.420.40:FF:000020">
    <property type="entry name" value="Chaperone protein HscA homolog"/>
    <property type="match status" value="1"/>
</dbReference>
<evidence type="ECO:0000313" key="5">
    <source>
        <dbReference type="EMBL" id="PIV07564.1"/>
    </source>
</evidence>
<protein>
    <submittedName>
        <fullName evidence="5">Molecular chaperone DnaK</fullName>
    </submittedName>
</protein>